<organism evidence="2">
    <name type="scientific">Serpula lacrymans var. lacrymans (strain S7.3)</name>
    <name type="common">Dry rot fungus</name>
    <dbReference type="NCBI Taxonomy" id="936435"/>
    <lineage>
        <taxon>Eukaryota</taxon>
        <taxon>Fungi</taxon>
        <taxon>Dikarya</taxon>
        <taxon>Basidiomycota</taxon>
        <taxon>Agaricomycotina</taxon>
        <taxon>Agaricomycetes</taxon>
        <taxon>Agaricomycetidae</taxon>
        <taxon>Boletales</taxon>
        <taxon>Coniophorineae</taxon>
        <taxon>Serpulaceae</taxon>
        <taxon>Serpula</taxon>
    </lineage>
</organism>
<dbReference type="AlphaFoldDB" id="F8PTI0"/>
<dbReference type="Proteomes" id="UP000008063">
    <property type="component" value="Unassembled WGS sequence"/>
</dbReference>
<reference evidence="2" key="1">
    <citation type="journal article" date="2011" name="Science">
        <title>The plant cell wall-decomposing machinery underlies the functional diversity of forest fungi.</title>
        <authorList>
            <person name="Eastwood D.C."/>
            <person name="Floudas D."/>
            <person name="Binder M."/>
            <person name="Majcherczyk A."/>
            <person name="Schneider P."/>
            <person name="Aerts A."/>
            <person name="Asiegbu F.O."/>
            <person name="Baker S.E."/>
            <person name="Barry K."/>
            <person name="Bendiksby M."/>
            <person name="Blumentritt M."/>
            <person name="Coutinho P.M."/>
            <person name="Cullen D."/>
            <person name="de Vries R.P."/>
            <person name="Gathman A."/>
            <person name="Goodell B."/>
            <person name="Henrissat B."/>
            <person name="Ihrmark K."/>
            <person name="Kauserud H."/>
            <person name="Kohler A."/>
            <person name="LaButti K."/>
            <person name="Lapidus A."/>
            <person name="Lavin J.L."/>
            <person name="Lee Y.-H."/>
            <person name="Lindquist E."/>
            <person name="Lilly W."/>
            <person name="Lucas S."/>
            <person name="Morin E."/>
            <person name="Murat C."/>
            <person name="Oguiza J.A."/>
            <person name="Park J."/>
            <person name="Pisabarro A.G."/>
            <person name="Riley R."/>
            <person name="Rosling A."/>
            <person name="Salamov A."/>
            <person name="Schmidt O."/>
            <person name="Schmutz J."/>
            <person name="Skrede I."/>
            <person name="Stenlid J."/>
            <person name="Wiebenga A."/>
            <person name="Xie X."/>
            <person name="Kuees U."/>
            <person name="Hibbett D.S."/>
            <person name="Hoffmeister D."/>
            <person name="Hoegberg N."/>
            <person name="Martin F."/>
            <person name="Grigoriev I.V."/>
            <person name="Watkinson S.C."/>
        </authorList>
    </citation>
    <scope>NUCLEOTIDE SEQUENCE [LARGE SCALE GENOMIC DNA]</scope>
    <source>
        <strain evidence="2">strain S7.3</strain>
    </source>
</reference>
<keyword evidence="2" id="KW-1185">Reference proteome</keyword>
<protein>
    <submittedName>
        <fullName evidence="1">Uncharacterized protein</fullName>
    </submittedName>
</protein>
<accession>F8PTI0</accession>
<dbReference type="InParanoid" id="F8PTI0"/>
<dbReference type="EMBL" id="GL945478">
    <property type="protein sequence ID" value="EGO00508.1"/>
    <property type="molecule type" value="Genomic_DNA"/>
</dbReference>
<sequence length="67" mass="7405">MGPYHSSMIGHSHAVVITIGSSLESSLFLRITWADSHAVIRSPRHLNNKGRNHWLISDGNMWGPVDG</sequence>
<name>F8PTI0_SERL3</name>
<gene>
    <name evidence="1" type="ORF">SERLA73DRAFT_71531</name>
</gene>
<proteinExistence type="predicted"/>
<evidence type="ECO:0000313" key="1">
    <source>
        <dbReference type="EMBL" id="EGO00508.1"/>
    </source>
</evidence>
<dbReference type="HOGENOM" id="CLU_2832750_0_0_1"/>
<evidence type="ECO:0000313" key="2">
    <source>
        <dbReference type="Proteomes" id="UP000008063"/>
    </source>
</evidence>